<evidence type="ECO:0000313" key="5">
    <source>
        <dbReference type="EMBL" id="CAI5453977.1"/>
    </source>
</evidence>
<dbReference type="GO" id="GO:0007097">
    <property type="term" value="P:nuclear migration"/>
    <property type="evidence" value="ECO:0007669"/>
    <property type="project" value="TreeGrafter"/>
</dbReference>
<dbReference type="Pfam" id="PF00038">
    <property type="entry name" value="Filament"/>
    <property type="match status" value="1"/>
</dbReference>
<evidence type="ECO:0000256" key="1">
    <source>
        <dbReference type="ARBA" id="ARBA00022754"/>
    </source>
</evidence>
<dbReference type="GO" id="GO:0031507">
    <property type="term" value="P:heterochromatin formation"/>
    <property type="evidence" value="ECO:0007669"/>
    <property type="project" value="TreeGrafter"/>
</dbReference>
<dbReference type="PROSITE" id="PS51841">
    <property type="entry name" value="LTD"/>
    <property type="match status" value="1"/>
</dbReference>
<dbReference type="GO" id="GO:0005652">
    <property type="term" value="C:nuclear lamina"/>
    <property type="evidence" value="ECO:0007669"/>
    <property type="project" value="TreeGrafter"/>
</dbReference>
<organism evidence="5 6">
    <name type="scientific">Caenorhabditis angaria</name>
    <dbReference type="NCBI Taxonomy" id="860376"/>
    <lineage>
        <taxon>Eukaryota</taxon>
        <taxon>Metazoa</taxon>
        <taxon>Ecdysozoa</taxon>
        <taxon>Nematoda</taxon>
        <taxon>Chromadorea</taxon>
        <taxon>Rhabditida</taxon>
        <taxon>Rhabditina</taxon>
        <taxon>Rhabditomorpha</taxon>
        <taxon>Rhabditoidea</taxon>
        <taxon>Rhabditidae</taxon>
        <taxon>Peloderinae</taxon>
        <taxon>Caenorhabditis</taxon>
    </lineage>
</organism>
<dbReference type="InterPro" id="IPR039008">
    <property type="entry name" value="IF_rod_dom"/>
</dbReference>
<dbReference type="Proteomes" id="UP001152747">
    <property type="component" value="Unassembled WGS sequence"/>
</dbReference>
<feature type="region of interest" description="Disordered" evidence="3">
    <location>
        <begin position="614"/>
        <end position="635"/>
    </location>
</feature>
<keyword evidence="1" id="KW-0403">Intermediate filament</keyword>
<evidence type="ECO:0000313" key="6">
    <source>
        <dbReference type="Proteomes" id="UP001152747"/>
    </source>
</evidence>
<gene>
    <name evidence="5" type="ORF">CAMP_LOCUS16614</name>
</gene>
<name>A0A9P1IZ94_9PELO</name>
<dbReference type="GO" id="GO:0051664">
    <property type="term" value="P:nuclear pore localization"/>
    <property type="evidence" value="ECO:0007669"/>
    <property type="project" value="TreeGrafter"/>
</dbReference>
<keyword evidence="2" id="KW-0175">Coiled coil</keyword>
<dbReference type="EMBL" id="CANHGI010000006">
    <property type="protein sequence ID" value="CAI5453977.1"/>
    <property type="molecule type" value="Genomic_DNA"/>
</dbReference>
<proteinExistence type="predicted"/>
<dbReference type="SUPFAM" id="SSF74853">
    <property type="entry name" value="Lamin A/C globular tail domain"/>
    <property type="match status" value="1"/>
</dbReference>
<dbReference type="OrthoDB" id="5828388at2759"/>
<dbReference type="GO" id="GO:0006998">
    <property type="term" value="P:nuclear envelope organization"/>
    <property type="evidence" value="ECO:0007669"/>
    <property type="project" value="TreeGrafter"/>
</dbReference>
<dbReference type="GO" id="GO:0090435">
    <property type="term" value="P:protein localization to nuclear envelope"/>
    <property type="evidence" value="ECO:0007669"/>
    <property type="project" value="TreeGrafter"/>
</dbReference>
<evidence type="ECO:0000256" key="2">
    <source>
        <dbReference type="ARBA" id="ARBA00023054"/>
    </source>
</evidence>
<reference evidence="5" key="1">
    <citation type="submission" date="2022-11" db="EMBL/GenBank/DDBJ databases">
        <authorList>
            <person name="Kikuchi T."/>
        </authorList>
    </citation>
    <scope>NUCLEOTIDE SEQUENCE</scope>
    <source>
        <strain evidence="5">PS1010</strain>
    </source>
</reference>
<dbReference type="Gene3D" id="2.60.40.1260">
    <property type="entry name" value="Lamin Tail domain"/>
    <property type="match status" value="1"/>
</dbReference>
<dbReference type="AlphaFoldDB" id="A0A9P1IZ94"/>
<dbReference type="SUPFAM" id="SSF64593">
    <property type="entry name" value="Intermediate filament protein, coiled coil region"/>
    <property type="match status" value="2"/>
</dbReference>
<comment type="caution">
    <text evidence="5">The sequence shown here is derived from an EMBL/GenBank/DDBJ whole genome shotgun (WGS) entry which is preliminary data.</text>
</comment>
<sequence>MIHNVPIPLDSRAAFDCLGRLETRSIEEKKELVYLNDKFIDLIENVHFLEAENQVLLHDRNLLKTGIESGNTGIDQIFQSELTTIRIGVEEKQRSREHFANEATLLESQVQDAYQRLQSINSASLGIPNDLDAELKRLSEIEAENAHYVRRIRYMEEKNRSIRGGLGPIQESINLMRLRKDQAESLKNEFANRRNDLINSIHNMEAENKSIIMNEHKYFIRDRKVDQTAFRNQFRAEIDAIRQNYEALRLRSKEEITIRLQTRIRDIQSRVPDHKQIIIGELRQVREHIRVVQSQISDTELKNTLVQNLIDNMRSEAAENTKFFEISLAERDAETDRFKTQCTQLAMEMEKLCDQQITLTAEIERYRKLLDGISGVNVTGLSSVSIPRTGASISVGTTSTIIEHRGPSPSPYIPSPLASGITNTQNIVHEVIQTGQNVVYTPNIPSAAQSGSVVQEFTGVSTYIPSPLASGNDYAREITSSVTGYTPYIPAPSATAESVVYETKQNSSTGYSTGYVAPYTTGRSLYDRYQSRAESRAESHTGRSVSYLPTSRIYEDTHKHYSLPPAPRVYTPIPAPSPAPAAVLETRVYTPIPSPAPIHEHTGTRIYHTETVREHQSSHGHEYGTYAGSQQQTGDHSRFASTVDNVVSQHLISRGVHSQNVGLTQTTDEESIDLDNVQRFTRWYKGRVKISDVTPDFIILENRSARKRANIGGFKLIHKTGFKSVFLDFPAHLILEPKDSLKIYARNSNHPVGSLVVETDEFDTTILSETALRNQTDDVKTWFKYVTNTEHDTQY</sequence>
<evidence type="ECO:0000259" key="4">
    <source>
        <dbReference type="PROSITE" id="PS51841"/>
    </source>
</evidence>
<evidence type="ECO:0000256" key="3">
    <source>
        <dbReference type="SAM" id="MobiDB-lite"/>
    </source>
</evidence>
<dbReference type="GO" id="GO:0005882">
    <property type="term" value="C:intermediate filament"/>
    <property type="evidence" value="ECO:0007669"/>
    <property type="project" value="UniProtKB-KW"/>
</dbReference>
<dbReference type="InterPro" id="IPR036415">
    <property type="entry name" value="Lamin_tail_dom_sf"/>
</dbReference>
<feature type="domain" description="LTD" evidence="4">
    <location>
        <begin position="676"/>
        <end position="787"/>
    </location>
</feature>
<dbReference type="GO" id="GO:0005200">
    <property type="term" value="F:structural constituent of cytoskeleton"/>
    <property type="evidence" value="ECO:0007669"/>
    <property type="project" value="TreeGrafter"/>
</dbReference>
<dbReference type="InterPro" id="IPR001322">
    <property type="entry name" value="Lamin_tail_dom"/>
</dbReference>
<dbReference type="Gene3D" id="1.20.5.170">
    <property type="match status" value="1"/>
</dbReference>
<accession>A0A9P1IZ94</accession>
<dbReference type="PANTHER" id="PTHR45721:SF15">
    <property type="entry name" value="INTERMEDIATE FILAMENT PROTEIN IFP-1"/>
    <property type="match status" value="1"/>
</dbReference>
<protein>
    <recommendedName>
        <fullName evidence="4">LTD domain-containing protein</fullName>
    </recommendedName>
</protein>
<dbReference type="PANTHER" id="PTHR45721">
    <property type="entry name" value="LAMIN DM0-RELATED"/>
    <property type="match status" value="1"/>
</dbReference>
<keyword evidence="6" id="KW-1185">Reference proteome</keyword>